<sequence length="121" mass="14014">MRILILDFLKDNTYAVSLKDIEDNFEKSERTTLYRTLKTFEDSGLVHQINDGSTIPKYALCVHENHLEKHTDLHLHFYCTKCENTMCLTEHKIPQIALPKGYIPDDVNMIVRGICDGCNQE</sequence>
<keyword evidence="2" id="KW-1185">Reference proteome</keyword>
<organism evidence="1 2">
    <name type="scientific">Joostella atrarenae</name>
    <dbReference type="NCBI Taxonomy" id="679257"/>
    <lineage>
        <taxon>Bacteria</taxon>
        <taxon>Pseudomonadati</taxon>
        <taxon>Bacteroidota</taxon>
        <taxon>Flavobacteriia</taxon>
        <taxon>Flavobacteriales</taxon>
        <taxon>Flavobacteriaceae</taxon>
        <taxon>Joostella</taxon>
    </lineage>
</organism>
<dbReference type="Pfam" id="PF01475">
    <property type="entry name" value="FUR"/>
    <property type="match status" value="1"/>
</dbReference>
<reference evidence="1 2" key="1">
    <citation type="submission" date="2021-01" db="EMBL/GenBank/DDBJ databases">
        <title>Genome sequencing of Joostella atrarenae M1-2 (= KCTC 23194).</title>
        <authorList>
            <person name="Zakaria M.R."/>
            <person name="Lam M.Q."/>
            <person name="Chong C.S."/>
        </authorList>
    </citation>
    <scope>NUCLEOTIDE SEQUENCE [LARGE SCALE GENOMIC DNA]</scope>
    <source>
        <strain evidence="1 2">M1-2</strain>
    </source>
</reference>
<accession>A0ABS9J1F2</accession>
<gene>
    <name evidence="1" type="ORF">JM658_05355</name>
</gene>
<name>A0ABS9J1F2_9FLAO</name>
<dbReference type="PANTHER" id="PTHR33202:SF22">
    <property type="entry name" value="HYDROGEN PEROXIDE SENSITIVE REPRESSOR"/>
    <property type="match status" value="1"/>
</dbReference>
<evidence type="ECO:0000313" key="2">
    <source>
        <dbReference type="Proteomes" id="UP000829517"/>
    </source>
</evidence>
<dbReference type="SUPFAM" id="SSF46785">
    <property type="entry name" value="Winged helix' DNA-binding domain"/>
    <property type="match status" value="1"/>
</dbReference>
<dbReference type="InterPro" id="IPR036390">
    <property type="entry name" value="WH_DNA-bd_sf"/>
</dbReference>
<protein>
    <submittedName>
        <fullName evidence="1">Transcriptional repressor</fullName>
    </submittedName>
</protein>
<dbReference type="InterPro" id="IPR036388">
    <property type="entry name" value="WH-like_DNA-bd_sf"/>
</dbReference>
<dbReference type="Proteomes" id="UP000829517">
    <property type="component" value="Unassembled WGS sequence"/>
</dbReference>
<comment type="caution">
    <text evidence="1">The sequence shown here is derived from an EMBL/GenBank/DDBJ whole genome shotgun (WGS) entry which is preliminary data.</text>
</comment>
<dbReference type="PANTHER" id="PTHR33202">
    <property type="entry name" value="ZINC UPTAKE REGULATION PROTEIN"/>
    <property type="match status" value="1"/>
</dbReference>
<dbReference type="EMBL" id="JAETXX010000002">
    <property type="protein sequence ID" value="MCF8714251.1"/>
    <property type="molecule type" value="Genomic_DNA"/>
</dbReference>
<evidence type="ECO:0000313" key="1">
    <source>
        <dbReference type="EMBL" id="MCF8714251.1"/>
    </source>
</evidence>
<dbReference type="Gene3D" id="1.10.10.10">
    <property type="entry name" value="Winged helix-like DNA-binding domain superfamily/Winged helix DNA-binding domain"/>
    <property type="match status" value="1"/>
</dbReference>
<proteinExistence type="predicted"/>
<dbReference type="InterPro" id="IPR002481">
    <property type="entry name" value="FUR"/>
</dbReference>